<keyword evidence="8" id="KW-1185">Reference proteome</keyword>
<evidence type="ECO:0000256" key="2">
    <source>
        <dbReference type="ARBA" id="ARBA00022999"/>
    </source>
</evidence>
<dbReference type="SUPFAM" id="SSF50044">
    <property type="entry name" value="SH3-domain"/>
    <property type="match status" value="3"/>
</dbReference>
<dbReference type="PROSITE" id="PS50001">
    <property type="entry name" value="SH2"/>
    <property type="match status" value="1"/>
</dbReference>
<dbReference type="PRINTS" id="PR00499">
    <property type="entry name" value="P67PHOX"/>
</dbReference>
<evidence type="ECO:0000256" key="4">
    <source>
        <dbReference type="PROSITE-ProRule" id="PRU00192"/>
    </source>
</evidence>
<evidence type="ECO:0000259" key="6">
    <source>
        <dbReference type="PROSITE" id="PS50001"/>
    </source>
</evidence>
<feature type="compositionally biased region" description="Polar residues" evidence="5">
    <location>
        <begin position="86"/>
        <end position="95"/>
    </location>
</feature>
<dbReference type="InterPro" id="IPR036860">
    <property type="entry name" value="SH2_dom_sf"/>
</dbReference>
<dbReference type="Pfam" id="PF00017">
    <property type="entry name" value="SH2"/>
    <property type="match status" value="1"/>
</dbReference>
<dbReference type="RefSeq" id="XP_013789729.1">
    <property type="nucleotide sequence ID" value="XM_013934275.2"/>
</dbReference>
<keyword evidence="2 3" id="KW-0727">SH2 domain</keyword>
<evidence type="ECO:0000256" key="1">
    <source>
        <dbReference type="ARBA" id="ARBA00022443"/>
    </source>
</evidence>
<protein>
    <submittedName>
        <fullName evidence="9">Cytoplasmic protein NCK2-like</fullName>
    </submittedName>
</protein>
<dbReference type="Gene3D" id="2.30.30.40">
    <property type="entry name" value="SH3 Domains"/>
    <property type="match status" value="3"/>
</dbReference>
<keyword evidence="1 4" id="KW-0728">SH3 domain</keyword>
<name>A0ABM1BVY7_LIMPO</name>
<evidence type="ECO:0000313" key="8">
    <source>
        <dbReference type="Proteomes" id="UP000694941"/>
    </source>
</evidence>
<dbReference type="CDD" id="cd11766">
    <property type="entry name" value="SH3_Nck_2"/>
    <property type="match status" value="1"/>
</dbReference>
<dbReference type="InterPro" id="IPR000980">
    <property type="entry name" value="SH2"/>
</dbReference>
<dbReference type="PIRSF" id="PIRSF037874">
    <property type="entry name" value="Cytoplasmic_NCK"/>
    <property type="match status" value="1"/>
</dbReference>
<feature type="domain" description="SH3" evidence="7">
    <location>
        <begin position="116"/>
        <end position="175"/>
    </location>
</feature>
<dbReference type="SUPFAM" id="SSF55550">
    <property type="entry name" value="SH2 domain"/>
    <property type="match status" value="1"/>
</dbReference>
<proteinExistence type="predicted"/>
<dbReference type="InterPro" id="IPR001452">
    <property type="entry name" value="SH3_domain"/>
</dbReference>
<dbReference type="PROSITE" id="PS50002">
    <property type="entry name" value="SH3"/>
    <property type="match status" value="3"/>
</dbReference>
<dbReference type="Gene3D" id="3.30.505.10">
    <property type="entry name" value="SH2 domain"/>
    <property type="match status" value="1"/>
</dbReference>
<feature type="domain" description="SH2" evidence="6">
    <location>
        <begin position="332"/>
        <end position="426"/>
    </location>
</feature>
<gene>
    <name evidence="9" type="primary">LOC106473590</name>
</gene>
<feature type="domain" description="SH3" evidence="7">
    <location>
        <begin position="198"/>
        <end position="260"/>
    </location>
</feature>
<reference evidence="9" key="1">
    <citation type="submission" date="2025-08" db="UniProtKB">
        <authorList>
            <consortium name="RefSeq"/>
        </authorList>
    </citation>
    <scope>IDENTIFICATION</scope>
    <source>
        <tissue evidence="9">Muscle</tissue>
    </source>
</reference>
<dbReference type="PANTHER" id="PTHR19969:SF14">
    <property type="entry name" value="DREADLOCKS, ISOFORM B"/>
    <property type="match status" value="1"/>
</dbReference>
<accession>A0ABM1BVY7</accession>
<dbReference type="PANTHER" id="PTHR19969">
    <property type="entry name" value="SH2-SH3 ADAPTOR PROTEIN-RELATED"/>
    <property type="match status" value="1"/>
</dbReference>
<evidence type="ECO:0000313" key="9">
    <source>
        <dbReference type="RefSeq" id="XP_013789729.1"/>
    </source>
</evidence>
<dbReference type="SMART" id="SM00252">
    <property type="entry name" value="SH2"/>
    <property type="match status" value="1"/>
</dbReference>
<dbReference type="CDD" id="cd11767">
    <property type="entry name" value="SH3_Nck_3"/>
    <property type="match status" value="1"/>
</dbReference>
<dbReference type="InterPro" id="IPR036028">
    <property type="entry name" value="SH3-like_dom_sf"/>
</dbReference>
<dbReference type="GeneID" id="106473590"/>
<organism evidence="8 9">
    <name type="scientific">Limulus polyphemus</name>
    <name type="common">Atlantic horseshoe crab</name>
    <dbReference type="NCBI Taxonomy" id="6850"/>
    <lineage>
        <taxon>Eukaryota</taxon>
        <taxon>Metazoa</taxon>
        <taxon>Ecdysozoa</taxon>
        <taxon>Arthropoda</taxon>
        <taxon>Chelicerata</taxon>
        <taxon>Merostomata</taxon>
        <taxon>Xiphosura</taxon>
        <taxon>Limulidae</taxon>
        <taxon>Limulus</taxon>
    </lineage>
</organism>
<dbReference type="Proteomes" id="UP000694941">
    <property type="component" value="Unplaced"/>
</dbReference>
<dbReference type="Pfam" id="PF14604">
    <property type="entry name" value="SH3_9"/>
    <property type="match status" value="1"/>
</dbReference>
<sequence>MSNPKMGKSGEDIYVIAKYDYQAQASQELDIRKSERLLLLDDSKHWWKVSNSKNQSGFVPSNFVKREKPSIFDSIRRKVKKRSDSKMSPSASPITTKEIDINSSSPNNTSPKNKAVITTTALAKYNYIAQQADEISLVKGTRVIVMEKSSDGWWKGEYEGCVGWFPSNYVLEELDELNDVSHNYTPASSATGTLKDTDCLDVVLALYPYSAQNEEEMSFHKGEHLEIIDRPANDPGWWKARNQAGEVGLVPKNYVKVITVGQGSGTLESVGSSSSVSRDIGGSAAGVDLSRIRTEISNMNVTSVEGSPIVQAKNRGPLPVPVLRQDLLAKPWYVGNVTRSQCDQMLCEYGQDGDFLIRDSETNIGNFSVSLKAPNRNKHFRVHVEEGIYCIGQRTFTSLDDLVEHYKRAPIYTSPVGDKMYLVKPLKKP</sequence>
<dbReference type="SMART" id="SM00326">
    <property type="entry name" value="SH3"/>
    <property type="match status" value="3"/>
</dbReference>
<evidence type="ECO:0000256" key="3">
    <source>
        <dbReference type="PROSITE-ProRule" id="PRU00191"/>
    </source>
</evidence>
<dbReference type="PRINTS" id="PR00452">
    <property type="entry name" value="SH3DOMAIN"/>
</dbReference>
<dbReference type="PRINTS" id="PR00401">
    <property type="entry name" value="SH2DOMAIN"/>
</dbReference>
<feature type="region of interest" description="Disordered" evidence="5">
    <location>
        <begin position="81"/>
        <end position="113"/>
    </location>
</feature>
<dbReference type="CDD" id="cd11765">
    <property type="entry name" value="SH3_Nck_1"/>
    <property type="match status" value="1"/>
</dbReference>
<feature type="domain" description="SH3" evidence="7">
    <location>
        <begin position="10"/>
        <end position="69"/>
    </location>
</feature>
<dbReference type="InterPro" id="IPR017304">
    <property type="entry name" value="NCK"/>
</dbReference>
<evidence type="ECO:0000259" key="7">
    <source>
        <dbReference type="PROSITE" id="PS50002"/>
    </source>
</evidence>
<dbReference type="Pfam" id="PF00018">
    <property type="entry name" value="SH3_1"/>
    <property type="match status" value="2"/>
</dbReference>
<evidence type="ECO:0000256" key="5">
    <source>
        <dbReference type="SAM" id="MobiDB-lite"/>
    </source>
</evidence>
<feature type="compositionally biased region" description="Low complexity" evidence="5">
    <location>
        <begin position="102"/>
        <end position="113"/>
    </location>
</feature>
<dbReference type="InterPro" id="IPR051184">
    <property type="entry name" value="Tyrosine-phos_adapter"/>
</dbReference>